<proteinExistence type="predicted"/>
<keyword evidence="3" id="KW-1185">Reference proteome</keyword>
<protein>
    <submittedName>
        <fullName evidence="2">Uncharacterized protein</fullName>
    </submittedName>
</protein>
<feature type="compositionally biased region" description="Acidic residues" evidence="1">
    <location>
        <begin position="175"/>
        <end position="184"/>
    </location>
</feature>
<dbReference type="AlphaFoldDB" id="A0A2G8JJ56"/>
<feature type="compositionally biased region" description="Basic and acidic residues" evidence="1">
    <location>
        <begin position="185"/>
        <end position="214"/>
    </location>
</feature>
<name>A0A2G8JJ56_STIJA</name>
<reference evidence="2 3" key="1">
    <citation type="journal article" date="2017" name="PLoS Biol.">
        <title>The sea cucumber genome provides insights into morphological evolution and visceral regeneration.</title>
        <authorList>
            <person name="Zhang X."/>
            <person name="Sun L."/>
            <person name="Yuan J."/>
            <person name="Sun Y."/>
            <person name="Gao Y."/>
            <person name="Zhang L."/>
            <person name="Li S."/>
            <person name="Dai H."/>
            <person name="Hamel J.F."/>
            <person name="Liu C."/>
            <person name="Yu Y."/>
            <person name="Liu S."/>
            <person name="Lin W."/>
            <person name="Guo K."/>
            <person name="Jin S."/>
            <person name="Xu P."/>
            <person name="Storey K.B."/>
            <person name="Huan P."/>
            <person name="Zhang T."/>
            <person name="Zhou Y."/>
            <person name="Zhang J."/>
            <person name="Lin C."/>
            <person name="Li X."/>
            <person name="Xing L."/>
            <person name="Huo D."/>
            <person name="Sun M."/>
            <person name="Wang L."/>
            <person name="Mercier A."/>
            <person name="Li F."/>
            <person name="Yang H."/>
            <person name="Xiang J."/>
        </authorList>
    </citation>
    <scope>NUCLEOTIDE SEQUENCE [LARGE SCALE GENOMIC DNA]</scope>
    <source>
        <strain evidence="2">Shaxun</strain>
        <tissue evidence="2">Muscle</tissue>
    </source>
</reference>
<gene>
    <name evidence="2" type="ORF">BSL78_27393</name>
</gene>
<comment type="caution">
    <text evidence="2">The sequence shown here is derived from an EMBL/GenBank/DDBJ whole genome shotgun (WGS) entry which is preliminary data.</text>
</comment>
<sequence>MPPKLETSPVPEKARKGSAKVRSRPSSRPSSGAKTGSRPGSAKSGKASPKQLDTKTDTEKNLKEDVNTDNEGVKGEELTREEDVNIIKQDEAESKDDTVIKSELIEDKEIVFQVNKDSEIVDKESKPIIPDESTNEEIIRGDIKEDEDDKREGAMEAEPHGGEVVPEGGEAVPEGGEEVQVVEEDVQRSKVDSATQGDEREMVPERKESATQEG</sequence>
<organism evidence="2 3">
    <name type="scientific">Stichopus japonicus</name>
    <name type="common">Sea cucumber</name>
    <dbReference type="NCBI Taxonomy" id="307972"/>
    <lineage>
        <taxon>Eukaryota</taxon>
        <taxon>Metazoa</taxon>
        <taxon>Echinodermata</taxon>
        <taxon>Eleutherozoa</taxon>
        <taxon>Echinozoa</taxon>
        <taxon>Holothuroidea</taxon>
        <taxon>Aspidochirotacea</taxon>
        <taxon>Aspidochirotida</taxon>
        <taxon>Stichopodidae</taxon>
        <taxon>Apostichopus</taxon>
    </lineage>
</organism>
<feature type="region of interest" description="Disordered" evidence="1">
    <location>
        <begin position="123"/>
        <end position="214"/>
    </location>
</feature>
<evidence type="ECO:0000313" key="2">
    <source>
        <dbReference type="EMBL" id="PIK35773.1"/>
    </source>
</evidence>
<dbReference type="Proteomes" id="UP000230750">
    <property type="component" value="Unassembled WGS sequence"/>
</dbReference>
<feature type="region of interest" description="Disordered" evidence="1">
    <location>
        <begin position="1"/>
        <end position="96"/>
    </location>
</feature>
<feature type="compositionally biased region" description="Basic residues" evidence="1">
    <location>
        <begin position="16"/>
        <end position="25"/>
    </location>
</feature>
<evidence type="ECO:0000313" key="3">
    <source>
        <dbReference type="Proteomes" id="UP000230750"/>
    </source>
</evidence>
<evidence type="ECO:0000256" key="1">
    <source>
        <dbReference type="SAM" id="MobiDB-lite"/>
    </source>
</evidence>
<dbReference type="EMBL" id="MRZV01001815">
    <property type="protein sequence ID" value="PIK35773.1"/>
    <property type="molecule type" value="Genomic_DNA"/>
</dbReference>
<accession>A0A2G8JJ56</accession>
<feature type="compositionally biased region" description="Basic and acidic residues" evidence="1">
    <location>
        <begin position="150"/>
        <end position="161"/>
    </location>
</feature>
<feature type="compositionally biased region" description="Basic and acidic residues" evidence="1">
    <location>
        <begin position="52"/>
        <end position="96"/>
    </location>
</feature>
<feature type="compositionally biased region" description="Low complexity" evidence="1">
    <location>
        <begin position="162"/>
        <end position="174"/>
    </location>
</feature>